<protein>
    <submittedName>
        <fullName evidence="1">E3 ubiquitin-protein ligase ubr5</fullName>
        <ecNumber evidence="1">2.3.2.26</ecNumber>
    </submittedName>
</protein>
<evidence type="ECO:0000313" key="2">
    <source>
        <dbReference type="Proteomes" id="UP001163046"/>
    </source>
</evidence>
<gene>
    <name evidence="1" type="primary">UBR5_3</name>
    <name evidence="1" type="ORF">OS493_019606</name>
</gene>
<sequence length="346" mass="38592">MHFVVSFFVRTDSTTVLGCTPPGPIPGTCRVSACLLRASRTFYTPQARMEQMFGTVHEPHADSNKGTPLVSSMALSREDSESAFSSARQISGTDVGQAETAMEVERDRVTLIQQSVRQLNTQFGRRGPRSRPMTIHRVKVTFKDEPGEGSGVARRFYTAVGEASLSEKSYHLWMLVEVIFFYHTDLESNRIGDEMPIYSQLGSYVPNTSGHVVTSSMEVFSLNIQYIVMSFTIITGIVQRIRRATSYRYKRDRERDVRRQLSADARAFHFSGSSSSADRDDTDGDLLPYHRQSLGERLLSTSPCLAASSEDTLRQRVEEAVELLLVSGKKPNKDGDEDTLNTVVGP</sequence>
<dbReference type="GO" id="GO:0034450">
    <property type="term" value="F:ubiquitin-ubiquitin ligase activity"/>
    <property type="evidence" value="ECO:0007669"/>
    <property type="project" value="TreeGrafter"/>
</dbReference>
<keyword evidence="1" id="KW-0808">Transferase</keyword>
<evidence type="ECO:0000313" key="1">
    <source>
        <dbReference type="EMBL" id="KAJ7378912.1"/>
    </source>
</evidence>
<dbReference type="Gene3D" id="3.90.1750.10">
    <property type="entry name" value="Hect, E3 ligase catalytic domains"/>
    <property type="match status" value="1"/>
</dbReference>
<dbReference type="PANTHER" id="PTHR46276">
    <property type="entry name" value="E3 UBIQUITIN-PROTEIN LIGASE UBR5"/>
    <property type="match status" value="1"/>
</dbReference>
<reference evidence="1" key="1">
    <citation type="submission" date="2023-01" db="EMBL/GenBank/DDBJ databases">
        <title>Genome assembly of the deep-sea coral Lophelia pertusa.</title>
        <authorList>
            <person name="Herrera S."/>
            <person name="Cordes E."/>
        </authorList>
    </citation>
    <scope>NUCLEOTIDE SEQUENCE</scope>
    <source>
        <strain evidence="1">USNM1676648</strain>
        <tissue evidence="1">Polyp</tissue>
    </source>
</reference>
<comment type="caution">
    <text evidence="1">The sequence shown here is derived from an EMBL/GenBank/DDBJ whole genome shotgun (WGS) entry which is preliminary data.</text>
</comment>
<keyword evidence="2" id="KW-1185">Reference proteome</keyword>
<dbReference type="EMBL" id="MU826361">
    <property type="protein sequence ID" value="KAJ7378912.1"/>
    <property type="molecule type" value="Genomic_DNA"/>
</dbReference>
<dbReference type="GO" id="GO:0000209">
    <property type="term" value="P:protein polyubiquitination"/>
    <property type="evidence" value="ECO:0007669"/>
    <property type="project" value="TreeGrafter"/>
</dbReference>
<dbReference type="GO" id="GO:0005737">
    <property type="term" value="C:cytoplasm"/>
    <property type="evidence" value="ECO:0007669"/>
    <property type="project" value="TreeGrafter"/>
</dbReference>
<accession>A0A9X0CWU5</accession>
<dbReference type="AlphaFoldDB" id="A0A9X0CWU5"/>
<dbReference type="GO" id="GO:0005634">
    <property type="term" value="C:nucleus"/>
    <property type="evidence" value="ECO:0007669"/>
    <property type="project" value="TreeGrafter"/>
</dbReference>
<dbReference type="Proteomes" id="UP001163046">
    <property type="component" value="Unassembled WGS sequence"/>
</dbReference>
<dbReference type="PANTHER" id="PTHR46276:SF1">
    <property type="entry name" value="E3 UBIQUITIN-PROTEIN LIGASE UBR5"/>
    <property type="match status" value="1"/>
</dbReference>
<keyword evidence="1" id="KW-0012">Acyltransferase</keyword>
<proteinExistence type="predicted"/>
<name>A0A9X0CWU5_9CNID</name>
<dbReference type="OrthoDB" id="298098at2759"/>
<organism evidence="1 2">
    <name type="scientific">Desmophyllum pertusum</name>
    <dbReference type="NCBI Taxonomy" id="174260"/>
    <lineage>
        <taxon>Eukaryota</taxon>
        <taxon>Metazoa</taxon>
        <taxon>Cnidaria</taxon>
        <taxon>Anthozoa</taxon>
        <taxon>Hexacorallia</taxon>
        <taxon>Scleractinia</taxon>
        <taxon>Caryophylliina</taxon>
        <taxon>Caryophylliidae</taxon>
        <taxon>Desmophyllum</taxon>
    </lineage>
</organism>
<dbReference type="EC" id="2.3.2.26" evidence="1"/>
<dbReference type="GO" id="GO:0090263">
    <property type="term" value="P:positive regulation of canonical Wnt signaling pathway"/>
    <property type="evidence" value="ECO:0007669"/>
    <property type="project" value="TreeGrafter"/>
</dbReference>